<comment type="caution">
    <text evidence="2">The sequence shown here is derived from an EMBL/GenBank/DDBJ whole genome shotgun (WGS) entry which is preliminary data.</text>
</comment>
<feature type="transmembrane region" description="Helical" evidence="1">
    <location>
        <begin position="81"/>
        <end position="103"/>
    </location>
</feature>
<dbReference type="SUPFAM" id="SSF51735">
    <property type="entry name" value="NAD(P)-binding Rossmann-fold domains"/>
    <property type="match status" value="1"/>
</dbReference>
<gene>
    <name evidence="2" type="ORF">WMO41_09920</name>
</gene>
<keyword evidence="1" id="KW-1133">Transmembrane helix</keyword>
<sequence>MAVESNPENPEAAIKDIASAVPMKRLAKAIEVGELFAFLGSDESSYLTESQIVIDGGSTLPETMSIGTNQWISVNKNLKSMILAGMSVMGISALTSSHLYSMFYPMI</sequence>
<name>A0ABV1HMB3_9FIRM</name>
<accession>A0ABV1HMB3</accession>
<dbReference type="InterPro" id="IPR036291">
    <property type="entry name" value="NAD(P)-bd_dom_sf"/>
</dbReference>
<keyword evidence="1" id="KW-0472">Membrane</keyword>
<dbReference type="InterPro" id="IPR002347">
    <property type="entry name" value="SDR_fam"/>
</dbReference>
<dbReference type="Gene3D" id="3.40.50.720">
    <property type="entry name" value="NAD(P)-binding Rossmann-like Domain"/>
    <property type="match status" value="1"/>
</dbReference>
<evidence type="ECO:0000313" key="3">
    <source>
        <dbReference type="Proteomes" id="UP001437460"/>
    </source>
</evidence>
<dbReference type="RefSeq" id="WP_349229629.1">
    <property type="nucleotide sequence ID" value="NZ_JBBMFJ010000019.1"/>
</dbReference>
<keyword evidence="3" id="KW-1185">Reference proteome</keyword>
<reference evidence="2 3" key="1">
    <citation type="submission" date="2024-03" db="EMBL/GenBank/DDBJ databases">
        <title>Human intestinal bacterial collection.</title>
        <authorList>
            <person name="Pauvert C."/>
            <person name="Hitch T.C.A."/>
            <person name="Clavel T."/>
        </authorList>
    </citation>
    <scope>NUCLEOTIDE SEQUENCE [LARGE SCALE GENOMIC DNA]</scope>
    <source>
        <strain evidence="2 3">CLA-AP-H27</strain>
    </source>
</reference>
<protein>
    <submittedName>
        <fullName evidence="2">SDR family oxidoreductase</fullName>
    </submittedName>
</protein>
<organism evidence="2 3">
    <name type="scientific">Ventrimonas faecis</name>
    <dbReference type="NCBI Taxonomy" id="3133170"/>
    <lineage>
        <taxon>Bacteria</taxon>
        <taxon>Bacillati</taxon>
        <taxon>Bacillota</taxon>
        <taxon>Clostridia</taxon>
        <taxon>Lachnospirales</taxon>
        <taxon>Lachnospiraceae</taxon>
        <taxon>Ventrimonas</taxon>
    </lineage>
</organism>
<proteinExistence type="predicted"/>
<dbReference type="Proteomes" id="UP001437460">
    <property type="component" value="Unassembled WGS sequence"/>
</dbReference>
<dbReference type="EMBL" id="JBBMFJ010000019">
    <property type="protein sequence ID" value="MEQ2563470.1"/>
    <property type="molecule type" value="Genomic_DNA"/>
</dbReference>
<dbReference type="Pfam" id="PF13561">
    <property type="entry name" value="adh_short_C2"/>
    <property type="match status" value="1"/>
</dbReference>
<evidence type="ECO:0000313" key="2">
    <source>
        <dbReference type="EMBL" id="MEQ2563470.1"/>
    </source>
</evidence>
<keyword evidence="1" id="KW-0812">Transmembrane</keyword>
<evidence type="ECO:0000256" key="1">
    <source>
        <dbReference type="SAM" id="Phobius"/>
    </source>
</evidence>